<evidence type="ECO:0000256" key="4">
    <source>
        <dbReference type="ARBA" id="ARBA00022801"/>
    </source>
</evidence>
<dbReference type="EC" id="3.1.3.16" evidence="9"/>
<sequence length="206" mass="23402">MSQQQQQQQQRPPFQQTFRLAVICASNQNRSMEAHNVLQKAGYVVSSYGTGSAVRLPGPAADKPNIYAFGLPYNDMFNDLLKKDANLYKANGLLSMLDRNRRIKRAPERWQESRDVFDVIISCEERCFDSACEDLNSRPSDLNRPVHLINIEIVDNHQEAAVGGQLILQLVNMIAQSPDRDADLDRILDDFSARTKAQVMHTVCFY</sequence>
<evidence type="ECO:0000256" key="6">
    <source>
        <dbReference type="ARBA" id="ARBA00023242"/>
    </source>
</evidence>
<comment type="similarity">
    <text evidence="2 9">Belongs to the SSU72 phosphatase family.</text>
</comment>
<dbReference type="OrthoDB" id="57957at2759"/>
<dbReference type="STRING" id="109895.A0A507ECY7"/>
<reference evidence="10 11" key="1">
    <citation type="journal article" date="2019" name="Sci. Rep.">
        <title>Comparative genomics of chytrid fungi reveal insights into the obligate biotrophic and pathogenic lifestyle of Synchytrium endobioticum.</title>
        <authorList>
            <person name="van de Vossenberg B.T.L.H."/>
            <person name="Warris S."/>
            <person name="Nguyen H.D.T."/>
            <person name="van Gent-Pelzer M.P.E."/>
            <person name="Joly D.L."/>
            <person name="van de Geest H.C."/>
            <person name="Bonants P.J.M."/>
            <person name="Smith D.S."/>
            <person name="Levesque C.A."/>
            <person name="van der Lee T.A.J."/>
        </authorList>
    </citation>
    <scope>NUCLEOTIDE SEQUENCE [LARGE SCALE GENOMIC DNA]</scope>
    <source>
        <strain evidence="10 11">CBS 809.83</strain>
    </source>
</reference>
<comment type="function">
    <text evidence="9">Component of the cleavage and polyadenylation factor (CPF) complex, which plays a key role in polyadenylation-dependent pre-mRNA 3'-end formation and cooperates with cleavage factors including the CFIA complex and NAB4/CFIB. SSU72 is required for 3'-end formation of snoRNAs.</text>
</comment>
<dbReference type="PANTHER" id="PTHR20383">
    <property type="entry name" value="RNA POLYMERASE II SUBUNIT A C-TERMINAL DOMAIN PHOSPHATASE"/>
    <property type="match status" value="1"/>
</dbReference>
<keyword evidence="3 9" id="KW-0507">mRNA processing</keyword>
<gene>
    <name evidence="10" type="ORF">PhCBS80983_g00837</name>
</gene>
<evidence type="ECO:0000256" key="8">
    <source>
        <dbReference type="ARBA" id="ARBA00048336"/>
    </source>
</evidence>
<evidence type="ECO:0000256" key="9">
    <source>
        <dbReference type="RuleBase" id="RU369031"/>
    </source>
</evidence>
<evidence type="ECO:0000256" key="3">
    <source>
        <dbReference type="ARBA" id="ARBA00022664"/>
    </source>
</evidence>
<organism evidence="10 11">
    <name type="scientific">Powellomyces hirtus</name>
    <dbReference type="NCBI Taxonomy" id="109895"/>
    <lineage>
        <taxon>Eukaryota</taxon>
        <taxon>Fungi</taxon>
        <taxon>Fungi incertae sedis</taxon>
        <taxon>Chytridiomycota</taxon>
        <taxon>Chytridiomycota incertae sedis</taxon>
        <taxon>Chytridiomycetes</taxon>
        <taxon>Spizellomycetales</taxon>
        <taxon>Powellomycetaceae</taxon>
        <taxon>Powellomyces</taxon>
    </lineage>
</organism>
<evidence type="ECO:0000256" key="5">
    <source>
        <dbReference type="ARBA" id="ARBA00022912"/>
    </source>
</evidence>
<name>A0A507ECY7_9FUNG</name>
<evidence type="ECO:0000313" key="10">
    <source>
        <dbReference type="EMBL" id="TPX61943.1"/>
    </source>
</evidence>
<comment type="subunit">
    <text evidence="9">Component of the cleavage and polyadenylation factor (CPF) complex.</text>
</comment>
<dbReference type="EMBL" id="QEAQ01000005">
    <property type="protein sequence ID" value="TPX61943.1"/>
    <property type="molecule type" value="Genomic_DNA"/>
</dbReference>
<keyword evidence="4 9" id="KW-0378">Hydrolase</keyword>
<dbReference type="FunFam" id="3.40.50.2300:FF:000039">
    <property type="entry name" value="RNA polymerase II subunit A C-terminal domain phosphatase"/>
    <property type="match status" value="1"/>
</dbReference>
<accession>A0A507ECY7</accession>
<dbReference type="GO" id="GO:0005847">
    <property type="term" value="C:mRNA cleavage and polyadenylation specificity factor complex"/>
    <property type="evidence" value="ECO:0007669"/>
    <property type="project" value="UniProtKB-ARBA"/>
</dbReference>
<dbReference type="GO" id="GO:0008420">
    <property type="term" value="F:RNA polymerase II CTD heptapeptide repeat phosphatase activity"/>
    <property type="evidence" value="ECO:0007669"/>
    <property type="project" value="UniProtKB-ARBA"/>
</dbReference>
<evidence type="ECO:0000256" key="1">
    <source>
        <dbReference type="ARBA" id="ARBA00004123"/>
    </source>
</evidence>
<comment type="subcellular location">
    <subcellularLocation>
        <location evidence="1 9">Nucleus</location>
    </subcellularLocation>
</comment>
<dbReference type="AlphaFoldDB" id="A0A507ECY7"/>
<proteinExistence type="inferred from homology"/>
<dbReference type="InterPro" id="IPR006811">
    <property type="entry name" value="RNA_pol_II_suA"/>
</dbReference>
<dbReference type="Gene3D" id="3.40.50.2300">
    <property type="match status" value="2"/>
</dbReference>
<dbReference type="Proteomes" id="UP000318582">
    <property type="component" value="Unassembled WGS sequence"/>
</dbReference>
<comment type="function">
    <text evidence="9">Processively dephosphorylates Ser-5 of the heptad repeats YSPTSPS in the C-terminal domain of the largest RNA polymerase II subunit (RPB1).</text>
</comment>
<comment type="caution">
    <text evidence="10">The sequence shown here is derived from an EMBL/GenBank/DDBJ whole genome shotgun (WGS) entry which is preliminary data.</text>
</comment>
<evidence type="ECO:0000313" key="11">
    <source>
        <dbReference type="Proteomes" id="UP000318582"/>
    </source>
</evidence>
<evidence type="ECO:0000256" key="2">
    <source>
        <dbReference type="ARBA" id="ARBA00008978"/>
    </source>
</evidence>
<keyword evidence="6 9" id="KW-0539">Nucleus</keyword>
<protein>
    <recommendedName>
        <fullName evidence="9">RNA polymerase II subunit A C-terminal domain phosphatase SSU72</fullName>
        <shortName evidence="9">CTD phosphatase SSU72</shortName>
        <ecNumber evidence="9">3.1.3.16</ecNumber>
    </recommendedName>
</protein>
<comment type="catalytic activity">
    <reaction evidence="8 9">
        <text>O-phospho-L-threonyl-[protein] + H2O = L-threonyl-[protein] + phosphate</text>
        <dbReference type="Rhea" id="RHEA:47004"/>
        <dbReference type="Rhea" id="RHEA-COMP:11060"/>
        <dbReference type="Rhea" id="RHEA-COMP:11605"/>
        <dbReference type="ChEBI" id="CHEBI:15377"/>
        <dbReference type="ChEBI" id="CHEBI:30013"/>
        <dbReference type="ChEBI" id="CHEBI:43474"/>
        <dbReference type="ChEBI" id="CHEBI:61977"/>
        <dbReference type="EC" id="3.1.3.16"/>
    </reaction>
</comment>
<evidence type="ECO:0000256" key="7">
    <source>
        <dbReference type="ARBA" id="ARBA00047761"/>
    </source>
</evidence>
<comment type="catalytic activity">
    <reaction evidence="7 9">
        <text>O-phospho-L-seryl-[protein] + H2O = L-seryl-[protein] + phosphate</text>
        <dbReference type="Rhea" id="RHEA:20629"/>
        <dbReference type="Rhea" id="RHEA-COMP:9863"/>
        <dbReference type="Rhea" id="RHEA-COMP:11604"/>
        <dbReference type="ChEBI" id="CHEBI:15377"/>
        <dbReference type="ChEBI" id="CHEBI:29999"/>
        <dbReference type="ChEBI" id="CHEBI:43474"/>
        <dbReference type="ChEBI" id="CHEBI:83421"/>
        <dbReference type="EC" id="3.1.3.16"/>
    </reaction>
</comment>
<dbReference type="GO" id="GO:0031124">
    <property type="term" value="P:mRNA 3'-end processing"/>
    <property type="evidence" value="ECO:0007669"/>
    <property type="project" value="UniProtKB-ARBA"/>
</dbReference>
<keyword evidence="11" id="KW-1185">Reference proteome</keyword>
<dbReference type="Pfam" id="PF04722">
    <property type="entry name" value="Ssu72"/>
    <property type="match status" value="1"/>
</dbReference>
<keyword evidence="5 9" id="KW-0904">Protein phosphatase</keyword>